<evidence type="ECO:0000313" key="3">
    <source>
        <dbReference type="Proteomes" id="UP001437256"/>
    </source>
</evidence>
<protein>
    <submittedName>
        <fullName evidence="2">Uncharacterized protein</fullName>
    </submittedName>
</protein>
<accession>A0ABR2Z711</accession>
<organism evidence="2 3">
    <name type="scientific">Marasmius tenuissimus</name>
    <dbReference type="NCBI Taxonomy" id="585030"/>
    <lineage>
        <taxon>Eukaryota</taxon>
        <taxon>Fungi</taxon>
        <taxon>Dikarya</taxon>
        <taxon>Basidiomycota</taxon>
        <taxon>Agaricomycotina</taxon>
        <taxon>Agaricomycetes</taxon>
        <taxon>Agaricomycetidae</taxon>
        <taxon>Agaricales</taxon>
        <taxon>Marasmiineae</taxon>
        <taxon>Marasmiaceae</taxon>
        <taxon>Marasmius</taxon>
    </lineage>
</organism>
<reference evidence="2 3" key="1">
    <citation type="submission" date="2024-05" db="EMBL/GenBank/DDBJ databases">
        <title>A draft genome resource for the thread blight pathogen Marasmius tenuissimus strain MS-2.</title>
        <authorList>
            <person name="Yulfo-Soto G.E."/>
            <person name="Baruah I.K."/>
            <person name="Amoako-Attah I."/>
            <person name="Bukari Y."/>
            <person name="Meinhardt L.W."/>
            <person name="Bailey B.A."/>
            <person name="Cohen S.P."/>
        </authorList>
    </citation>
    <scope>NUCLEOTIDE SEQUENCE [LARGE SCALE GENOMIC DNA]</scope>
    <source>
        <strain evidence="2 3">MS-2</strain>
    </source>
</reference>
<gene>
    <name evidence="2" type="ORF">AAF712_016345</name>
</gene>
<sequence length="59" mass="6477">GIASVLIVVRVMLGTAIQDEQTFKEIVLKDIESLSNNQQVSDIRSQHHASPQADFEAQA</sequence>
<dbReference type="EMBL" id="JBBXMP010000736">
    <property type="protein sequence ID" value="KAL0057034.1"/>
    <property type="molecule type" value="Genomic_DNA"/>
</dbReference>
<proteinExistence type="predicted"/>
<feature type="region of interest" description="Disordered" evidence="1">
    <location>
        <begin position="39"/>
        <end position="59"/>
    </location>
</feature>
<evidence type="ECO:0000313" key="2">
    <source>
        <dbReference type="EMBL" id="KAL0057034.1"/>
    </source>
</evidence>
<comment type="caution">
    <text evidence="2">The sequence shown here is derived from an EMBL/GenBank/DDBJ whole genome shotgun (WGS) entry which is preliminary data.</text>
</comment>
<dbReference type="Proteomes" id="UP001437256">
    <property type="component" value="Unassembled WGS sequence"/>
</dbReference>
<keyword evidence="3" id="KW-1185">Reference proteome</keyword>
<name>A0ABR2Z711_9AGAR</name>
<feature type="non-terminal residue" evidence="2">
    <location>
        <position position="1"/>
    </location>
</feature>
<evidence type="ECO:0000256" key="1">
    <source>
        <dbReference type="SAM" id="MobiDB-lite"/>
    </source>
</evidence>